<name>A0ACB7XEJ6_9ERIC</name>
<comment type="caution">
    <text evidence="1">The sequence shown here is derived from an EMBL/GenBank/DDBJ whole genome shotgun (WGS) entry which is preliminary data.</text>
</comment>
<evidence type="ECO:0000313" key="2">
    <source>
        <dbReference type="Proteomes" id="UP000828048"/>
    </source>
</evidence>
<evidence type="ECO:0000313" key="1">
    <source>
        <dbReference type="EMBL" id="KAH7839158.1"/>
    </source>
</evidence>
<dbReference type="EMBL" id="CM037160">
    <property type="protein sequence ID" value="KAH7839158.1"/>
    <property type="molecule type" value="Genomic_DNA"/>
</dbReference>
<keyword evidence="2" id="KW-1185">Reference proteome</keyword>
<reference evidence="1 2" key="1">
    <citation type="journal article" date="2021" name="Hortic Res">
        <title>High-quality reference genome and annotation aids understanding of berry development for evergreen blueberry (Vaccinium darrowii).</title>
        <authorList>
            <person name="Yu J."/>
            <person name="Hulse-Kemp A.M."/>
            <person name="Babiker E."/>
            <person name="Staton M."/>
        </authorList>
    </citation>
    <scope>NUCLEOTIDE SEQUENCE [LARGE SCALE GENOMIC DNA]</scope>
    <source>
        <strain evidence="2">cv. NJ 8807/NJ 8810</strain>
        <tissue evidence="1">Young leaf</tissue>
    </source>
</reference>
<dbReference type="Proteomes" id="UP000828048">
    <property type="component" value="Chromosome 10"/>
</dbReference>
<accession>A0ACB7XEJ6</accession>
<proteinExistence type="predicted"/>
<gene>
    <name evidence="1" type="ORF">Vadar_000539</name>
</gene>
<protein>
    <submittedName>
        <fullName evidence="1">Uncharacterized protein</fullName>
    </submittedName>
</protein>
<sequence>MPRDTEEYILSCGLKNALYSIRAADLKADLFGDLIPCSFQILRCRLLREGVEGRIEFYVLGRIERGVSSLTGVSLRGGATLEISAVGQLAYFTIVYAVLYILFIEIESCVIGSATSRLKACLQQICDSTDSASSPSVQLAAIEIKECAEKLNELPEFNEDPALWAQAYSILGGAKQRAMFMACPDNLKKYHWISQELNRVQIVELGASNWFAPAP</sequence>
<organism evidence="1 2">
    <name type="scientific">Vaccinium darrowii</name>
    <dbReference type="NCBI Taxonomy" id="229202"/>
    <lineage>
        <taxon>Eukaryota</taxon>
        <taxon>Viridiplantae</taxon>
        <taxon>Streptophyta</taxon>
        <taxon>Embryophyta</taxon>
        <taxon>Tracheophyta</taxon>
        <taxon>Spermatophyta</taxon>
        <taxon>Magnoliopsida</taxon>
        <taxon>eudicotyledons</taxon>
        <taxon>Gunneridae</taxon>
        <taxon>Pentapetalae</taxon>
        <taxon>asterids</taxon>
        <taxon>Ericales</taxon>
        <taxon>Ericaceae</taxon>
        <taxon>Vaccinioideae</taxon>
        <taxon>Vaccinieae</taxon>
        <taxon>Vaccinium</taxon>
    </lineage>
</organism>